<evidence type="ECO:0000313" key="4">
    <source>
        <dbReference type="EMBL" id="KKQ98607.1"/>
    </source>
</evidence>
<reference evidence="4 5" key="1">
    <citation type="journal article" date="2015" name="Nature">
        <title>rRNA introns, odd ribosomes, and small enigmatic genomes across a large radiation of phyla.</title>
        <authorList>
            <person name="Brown C.T."/>
            <person name="Hug L.A."/>
            <person name="Thomas B.C."/>
            <person name="Sharon I."/>
            <person name="Castelle C.J."/>
            <person name="Singh A."/>
            <person name="Wilkins M.J."/>
            <person name="Williams K.H."/>
            <person name="Banfield J.F."/>
        </authorList>
    </citation>
    <scope>NUCLEOTIDE SEQUENCE [LARGE SCALE GENOMIC DNA]</scope>
</reference>
<dbReference type="SUPFAM" id="SSF52374">
    <property type="entry name" value="Nucleotidylyl transferase"/>
    <property type="match status" value="1"/>
</dbReference>
<dbReference type="NCBIfam" id="TIGR00125">
    <property type="entry name" value="cyt_tran_rel"/>
    <property type="match status" value="1"/>
</dbReference>
<dbReference type="Gene3D" id="3.40.50.620">
    <property type="entry name" value="HUPs"/>
    <property type="match status" value="1"/>
</dbReference>
<dbReference type="EMBL" id="LBWA01000002">
    <property type="protein sequence ID" value="KKQ98607.1"/>
    <property type="molecule type" value="Genomic_DNA"/>
</dbReference>
<gene>
    <name evidence="4" type="ORF">UT23_C0002G0107</name>
</gene>
<comment type="caution">
    <text evidence="4">The sequence shown here is derived from an EMBL/GenBank/DDBJ whole genome shotgun (WGS) entry which is preliminary data.</text>
</comment>
<feature type="domain" description="Cytidyltransferase-like" evidence="3">
    <location>
        <begin position="60"/>
        <end position="188"/>
    </location>
</feature>
<dbReference type="GO" id="GO:0016779">
    <property type="term" value="F:nucleotidyltransferase activity"/>
    <property type="evidence" value="ECO:0007669"/>
    <property type="project" value="UniProtKB-KW"/>
</dbReference>
<dbReference type="InterPro" id="IPR014729">
    <property type="entry name" value="Rossmann-like_a/b/a_fold"/>
</dbReference>
<dbReference type="PANTHER" id="PTHR43793:SF2">
    <property type="entry name" value="BIFUNCTIONAL PROTEIN HLDE"/>
    <property type="match status" value="1"/>
</dbReference>
<evidence type="ECO:0000313" key="5">
    <source>
        <dbReference type="Proteomes" id="UP000034325"/>
    </source>
</evidence>
<accession>A0A0G0M5Y5</accession>
<dbReference type="AlphaFoldDB" id="A0A0G0M5Y5"/>
<evidence type="ECO:0000256" key="1">
    <source>
        <dbReference type="ARBA" id="ARBA00022679"/>
    </source>
</evidence>
<dbReference type="PANTHER" id="PTHR43793">
    <property type="entry name" value="FAD SYNTHASE"/>
    <property type="match status" value="1"/>
</dbReference>
<keyword evidence="2" id="KW-0548">Nucleotidyltransferase</keyword>
<dbReference type="Pfam" id="PF01467">
    <property type="entry name" value="CTP_transf_like"/>
    <property type="match status" value="1"/>
</dbReference>
<protein>
    <submittedName>
        <fullName evidence="4">Glycerol-3-phosphate cytidyltransferase</fullName>
    </submittedName>
</protein>
<sequence length="213" mass="24138">MERPLGLKVKIGGNEVSIHFLEGNSTKETHPLLQNKLIPRGELASVGDFLRRRGYKLSFTTGVFDMVHIGHARYLELARSLGNVLFVGLNTDESVKRLKGPNRPVLRESERAEMLSFIQFVDYITPFPEDNGAEVIRILKPDTYLCVEGSWEGDIETKAEVIAMTEIGGQVFRTPRQDPFLSTTDIIHKISEQNTQQIISDFQRFMSERNKSA</sequence>
<proteinExistence type="predicted"/>
<dbReference type="InterPro" id="IPR004821">
    <property type="entry name" value="Cyt_trans-like"/>
</dbReference>
<dbReference type="InterPro" id="IPR050385">
    <property type="entry name" value="Archaeal_FAD_synthase"/>
</dbReference>
<evidence type="ECO:0000259" key="3">
    <source>
        <dbReference type="Pfam" id="PF01467"/>
    </source>
</evidence>
<dbReference type="Proteomes" id="UP000034325">
    <property type="component" value="Unassembled WGS sequence"/>
</dbReference>
<keyword evidence="1 4" id="KW-0808">Transferase</keyword>
<evidence type="ECO:0000256" key="2">
    <source>
        <dbReference type="ARBA" id="ARBA00022695"/>
    </source>
</evidence>
<organism evidence="4 5">
    <name type="scientific">Candidatus Woesebacteria bacterium GW2011_GWA1_39_12</name>
    <dbReference type="NCBI Taxonomy" id="1618549"/>
    <lineage>
        <taxon>Bacteria</taxon>
        <taxon>Candidatus Woeseibacteriota</taxon>
    </lineage>
</organism>
<name>A0A0G0M5Y5_9BACT</name>
<dbReference type="PATRIC" id="fig|1618549.4.peg.194"/>